<reference evidence="4" key="1">
    <citation type="submission" date="2015-07" db="EMBL/GenBank/DDBJ databases">
        <title>Genome sequencing of Sunxiuqinia dokdonensis strain SK.</title>
        <authorList>
            <person name="Ahn S."/>
            <person name="Kim B.-C."/>
        </authorList>
    </citation>
    <scope>NUCLEOTIDE SEQUENCE [LARGE SCALE GENOMIC DNA]</scope>
    <source>
        <strain evidence="4">SK</strain>
    </source>
</reference>
<dbReference type="Pfam" id="PF18291">
    <property type="entry name" value="HU-HIG"/>
    <property type="match status" value="1"/>
</dbReference>
<name>A0A0L8V6B4_9BACT</name>
<keyword evidence="1" id="KW-0238">DNA-binding</keyword>
<feature type="domain" description="HU" evidence="2">
    <location>
        <begin position="1"/>
        <end position="126"/>
    </location>
</feature>
<protein>
    <recommendedName>
        <fullName evidence="2">HU domain-containing protein</fullName>
    </recommendedName>
</protein>
<proteinExistence type="predicted"/>
<dbReference type="Gene3D" id="4.10.520.10">
    <property type="entry name" value="IHF-like DNA-binding proteins"/>
    <property type="match status" value="1"/>
</dbReference>
<dbReference type="GO" id="GO:0003677">
    <property type="term" value="F:DNA binding"/>
    <property type="evidence" value="ECO:0007669"/>
    <property type="project" value="UniProtKB-KW"/>
</dbReference>
<dbReference type="Proteomes" id="UP000036958">
    <property type="component" value="Unassembled WGS sequence"/>
</dbReference>
<dbReference type="OrthoDB" id="9809801at2"/>
<evidence type="ECO:0000259" key="2">
    <source>
        <dbReference type="Pfam" id="PF18291"/>
    </source>
</evidence>
<evidence type="ECO:0000256" key="1">
    <source>
        <dbReference type="ARBA" id="ARBA00023125"/>
    </source>
</evidence>
<organism evidence="3 4">
    <name type="scientific">Sunxiuqinia dokdonensis</name>
    <dbReference type="NCBI Taxonomy" id="1409788"/>
    <lineage>
        <taxon>Bacteria</taxon>
        <taxon>Pseudomonadati</taxon>
        <taxon>Bacteroidota</taxon>
        <taxon>Bacteroidia</taxon>
        <taxon>Marinilabiliales</taxon>
        <taxon>Prolixibacteraceae</taxon>
        <taxon>Sunxiuqinia</taxon>
    </lineage>
</organism>
<keyword evidence="4" id="KW-1185">Reference proteome</keyword>
<accession>A0A0L8V6B4</accession>
<evidence type="ECO:0000313" key="4">
    <source>
        <dbReference type="Proteomes" id="UP000036958"/>
    </source>
</evidence>
<gene>
    <name evidence="3" type="ORF">NC99_30230</name>
</gene>
<dbReference type="EMBL" id="LGIA01000171">
    <property type="protein sequence ID" value="KOH44030.1"/>
    <property type="molecule type" value="Genomic_DNA"/>
</dbReference>
<dbReference type="InterPro" id="IPR010992">
    <property type="entry name" value="IHF-like_DNA-bd_dom_sf"/>
</dbReference>
<dbReference type="PATRIC" id="fig|1409788.3.peg.3111"/>
<dbReference type="RefSeq" id="WP_053184741.1">
    <property type="nucleotide sequence ID" value="NZ_LGIA01000171.1"/>
</dbReference>
<dbReference type="InterPro" id="IPR005902">
    <property type="entry name" value="HU_DNA-bd_put"/>
</dbReference>
<dbReference type="SUPFAM" id="SSF47729">
    <property type="entry name" value="IHF-like DNA-binding proteins"/>
    <property type="match status" value="1"/>
</dbReference>
<dbReference type="STRING" id="1409788.NC99_30230"/>
<dbReference type="AlphaFoldDB" id="A0A0L8V6B4"/>
<sequence length="128" mass="13368">MSIKFKVIERGEPGVVGGGTKKYYATAVSSGEMSLEEATAAIEESSTVSGADIRAVLYALVSLMSKSLAKGEIVRLGDLGSLRMSVSSKAEAAADDVASSSITGVKTIFTPGPRLKDAMKLMKYEKVS</sequence>
<comment type="caution">
    <text evidence="3">The sequence shown here is derived from an EMBL/GenBank/DDBJ whole genome shotgun (WGS) entry which is preliminary data.</text>
</comment>
<dbReference type="InterPro" id="IPR041607">
    <property type="entry name" value="HU-HIG"/>
</dbReference>
<dbReference type="NCBIfam" id="TIGR01201">
    <property type="entry name" value="HU_rel"/>
    <property type="match status" value="1"/>
</dbReference>
<evidence type="ECO:0000313" key="3">
    <source>
        <dbReference type="EMBL" id="KOH44030.1"/>
    </source>
</evidence>